<name>A0A5N5X9N7_9EURO</name>
<accession>A0A5N5X9N7</accession>
<organism evidence="1 2">
    <name type="scientific">Aspergillus leporis</name>
    <dbReference type="NCBI Taxonomy" id="41062"/>
    <lineage>
        <taxon>Eukaryota</taxon>
        <taxon>Fungi</taxon>
        <taxon>Dikarya</taxon>
        <taxon>Ascomycota</taxon>
        <taxon>Pezizomycotina</taxon>
        <taxon>Eurotiomycetes</taxon>
        <taxon>Eurotiomycetidae</taxon>
        <taxon>Eurotiales</taxon>
        <taxon>Aspergillaceae</taxon>
        <taxon>Aspergillus</taxon>
        <taxon>Aspergillus subgen. Circumdati</taxon>
    </lineage>
</organism>
<keyword evidence="2" id="KW-1185">Reference proteome</keyword>
<dbReference type="GO" id="GO:0034599">
    <property type="term" value="P:cellular response to oxidative stress"/>
    <property type="evidence" value="ECO:0007669"/>
    <property type="project" value="InterPro"/>
</dbReference>
<gene>
    <name evidence="1" type="ORF">BDV29DRAFT_188646</name>
</gene>
<dbReference type="PANTHER" id="PTHR43035">
    <property type="entry name" value="FATTY ACID REPRESSION MUTANT PROTEIN 2-RELATED"/>
    <property type="match status" value="1"/>
</dbReference>
<sequence>MHNMATAVSDSFNARRSIYALTNESTISDDRLQELVATIVLHPPSAFNSLASRLVVLLKHERQKLRDIAYEVASSTVTLELFGKLYKPRIAMFRAGYGFVFEDPTSIRPLEEKWPMLKDKFPQWSEHASGMHQYAPWTNLEAEGQGCNLQHYNPLIDAHAQIVFGKPTGPPREKAFEPLAGRLFVQGK</sequence>
<reference evidence="1 2" key="1">
    <citation type="submission" date="2019-04" db="EMBL/GenBank/DDBJ databases">
        <title>Friends and foes A comparative genomics study of 23 Aspergillus species from section Flavi.</title>
        <authorList>
            <consortium name="DOE Joint Genome Institute"/>
            <person name="Kjaerbolling I."/>
            <person name="Vesth T."/>
            <person name="Frisvad J.C."/>
            <person name="Nybo J.L."/>
            <person name="Theobald S."/>
            <person name="Kildgaard S."/>
            <person name="Isbrandt T."/>
            <person name="Kuo A."/>
            <person name="Sato A."/>
            <person name="Lyhne E.K."/>
            <person name="Kogle M.E."/>
            <person name="Wiebenga A."/>
            <person name="Kun R.S."/>
            <person name="Lubbers R.J."/>
            <person name="Makela M.R."/>
            <person name="Barry K."/>
            <person name="Chovatia M."/>
            <person name="Clum A."/>
            <person name="Daum C."/>
            <person name="Haridas S."/>
            <person name="He G."/>
            <person name="LaButti K."/>
            <person name="Lipzen A."/>
            <person name="Mondo S."/>
            <person name="Riley R."/>
            <person name="Salamov A."/>
            <person name="Simmons B.A."/>
            <person name="Magnuson J.K."/>
            <person name="Henrissat B."/>
            <person name="Mortensen U.H."/>
            <person name="Larsen T.O."/>
            <person name="Devries R.P."/>
            <person name="Grigoriev I.V."/>
            <person name="Machida M."/>
            <person name="Baker S.E."/>
            <person name="Andersen M.R."/>
        </authorList>
    </citation>
    <scope>NUCLEOTIDE SEQUENCE [LARGE SCALE GENOMIC DNA]</scope>
    <source>
        <strain evidence="1 2">CBS 151.66</strain>
    </source>
</reference>
<dbReference type="InterPro" id="IPR033877">
    <property type="entry name" value="Frm2/Hbn1"/>
</dbReference>
<dbReference type="PANTHER" id="PTHR43035:SF1">
    <property type="entry name" value="FATTY ACID REPRESSION MUTANT PROTEIN 2-RELATED"/>
    <property type="match status" value="1"/>
</dbReference>
<dbReference type="GO" id="GO:0016491">
    <property type="term" value="F:oxidoreductase activity"/>
    <property type="evidence" value="ECO:0007669"/>
    <property type="project" value="InterPro"/>
</dbReference>
<dbReference type="SUPFAM" id="SSF55469">
    <property type="entry name" value="FMN-dependent nitroreductase-like"/>
    <property type="match status" value="1"/>
</dbReference>
<evidence type="ECO:0000313" key="2">
    <source>
        <dbReference type="Proteomes" id="UP000326565"/>
    </source>
</evidence>
<evidence type="ECO:0000313" key="1">
    <source>
        <dbReference type="EMBL" id="KAB8077429.1"/>
    </source>
</evidence>
<dbReference type="AlphaFoldDB" id="A0A5N5X9N7"/>
<dbReference type="EMBL" id="ML732168">
    <property type="protein sequence ID" value="KAB8077429.1"/>
    <property type="molecule type" value="Genomic_DNA"/>
</dbReference>
<dbReference type="Gene3D" id="3.40.109.10">
    <property type="entry name" value="NADH Oxidase"/>
    <property type="match status" value="1"/>
</dbReference>
<protein>
    <submittedName>
        <fullName evidence="1">Putative fatty acid repression mutant protein</fullName>
    </submittedName>
</protein>
<dbReference type="InterPro" id="IPR000415">
    <property type="entry name" value="Nitroreductase-like"/>
</dbReference>
<dbReference type="Proteomes" id="UP000326565">
    <property type="component" value="Unassembled WGS sequence"/>
</dbReference>
<dbReference type="OrthoDB" id="2138173at2759"/>
<proteinExistence type="predicted"/>